<evidence type="ECO:0000256" key="1">
    <source>
        <dbReference type="ARBA" id="ARBA00023015"/>
    </source>
</evidence>
<dbReference type="Proteomes" id="UP000789423">
    <property type="component" value="Unassembled WGS sequence"/>
</dbReference>
<evidence type="ECO:0000256" key="4">
    <source>
        <dbReference type="ARBA" id="ARBA00023163"/>
    </source>
</evidence>
<gene>
    <name evidence="7" type="primary">yeiL</name>
    <name evidence="7" type="ORF">BACCIP111899_04193</name>
</gene>
<evidence type="ECO:0000259" key="6">
    <source>
        <dbReference type="PROSITE" id="PS51063"/>
    </source>
</evidence>
<dbReference type="PANTHER" id="PTHR24567:SF26">
    <property type="entry name" value="REGULATORY PROTEIN YEIL"/>
    <property type="match status" value="1"/>
</dbReference>
<dbReference type="CDD" id="cd00038">
    <property type="entry name" value="CAP_ED"/>
    <property type="match status" value="1"/>
</dbReference>
<dbReference type="InterPro" id="IPR012318">
    <property type="entry name" value="HTH_CRP"/>
</dbReference>
<keyword evidence="8" id="KW-1185">Reference proteome</keyword>
<comment type="caution">
    <text evidence="7">The sequence shown here is derived from an EMBL/GenBank/DDBJ whole genome shotgun (WGS) entry which is preliminary data.</text>
</comment>
<dbReference type="InterPro" id="IPR014710">
    <property type="entry name" value="RmlC-like_jellyroll"/>
</dbReference>
<dbReference type="Pfam" id="PF13545">
    <property type="entry name" value="HTH_Crp_2"/>
    <property type="match status" value="1"/>
</dbReference>
<evidence type="ECO:0000313" key="7">
    <source>
        <dbReference type="EMBL" id="CAG9614959.1"/>
    </source>
</evidence>
<dbReference type="SMART" id="SM00100">
    <property type="entry name" value="cNMP"/>
    <property type="match status" value="1"/>
</dbReference>
<organism evidence="7 8">
    <name type="scientific">Bacillus rhizoplanae</name>
    <dbReference type="NCBI Taxonomy" id="2880966"/>
    <lineage>
        <taxon>Bacteria</taxon>
        <taxon>Bacillati</taxon>
        <taxon>Bacillota</taxon>
        <taxon>Bacilli</taxon>
        <taxon>Bacillales</taxon>
        <taxon>Bacillaceae</taxon>
        <taxon>Bacillus</taxon>
    </lineage>
</organism>
<dbReference type="Gene3D" id="2.60.120.10">
    <property type="entry name" value="Jelly Rolls"/>
    <property type="match status" value="1"/>
</dbReference>
<feature type="domain" description="HTH crp-type" evidence="6">
    <location>
        <begin position="149"/>
        <end position="219"/>
    </location>
</feature>
<reference evidence="7 8" key="1">
    <citation type="submission" date="2021-10" db="EMBL/GenBank/DDBJ databases">
        <authorList>
            <person name="Criscuolo A."/>
        </authorList>
    </citation>
    <scope>NUCLEOTIDE SEQUENCE [LARGE SCALE GENOMIC DNA]</scope>
    <source>
        <strain evidence="8">CIP 111899</strain>
    </source>
</reference>
<dbReference type="SUPFAM" id="SSF46785">
    <property type="entry name" value="Winged helix' DNA-binding domain"/>
    <property type="match status" value="1"/>
</dbReference>
<keyword evidence="2" id="KW-0238">DNA-binding</keyword>
<evidence type="ECO:0000256" key="3">
    <source>
        <dbReference type="ARBA" id="ARBA00023159"/>
    </source>
</evidence>
<dbReference type="InterPro" id="IPR000595">
    <property type="entry name" value="cNMP-bd_dom"/>
</dbReference>
<dbReference type="InterPro" id="IPR018490">
    <property type="entry name" value="cNMP-bd_dom_sf"/>
</dbReference>
<feature type="domain" description="Cyclic nucleotide-binding" evidence="5">
    <location>
        <begin position="26"/>
        <end position="115"/>
    </location>
</feature>
<evidence type="ECO:0000313" key="8">
    <source>
        <dbReference type="Proteomes" id="UP000789423"/>
    </source>
</evidence>
<dbReference type="PROSITE" id="PS50042">
    <property type="entry name" value="CNMP_BINDING_3"/>
    <property type="match status" value="1"/>
</dbReference>
<keyword evidence="4" id="KW-0804">Transcription</keyword>
<sequence length="232" mass="26873">MKKIYDSKKLDEYIQKNNIEGFFSHDIKSVMELLLFKKNEYICRENETLSYLYFFVEGKAKVYTTLSNGKSLLLTFYNRFEIIGDVELVRSQKTFSNVQLIEDSYCIGIPLEKIRVRLLHDATFLSFICDSLAHKLARLAQNSSINLLYPLESRLASYILATCEKVGDREKTMIFQGNLTEVSELLGTSYRHLLRTLNTLCDKGVLEKKGNYFEVIDEPLLQELAADVYKQN</sequence>
<accession>A0ABN8A5L1</accession>
<dbReference type="SUPFAM" id="SSF51206">
    <property type="entry name" value="cAMP-binding domain-like"/>
    <property type="match status" value="1"/>
</dbReference>
<evidence type="ECO:0000256" key="2">
    <source>
        <dbReference type="ARBA" id="ARBA00023125"/>
    </source>
</evidence>
<dbReference type="PROSITE" id="PS51063">
    <property type="entry name" value="HTH_CRP_2"/>
    <property type="match status" value="1"/>
</dbReference>
<dbReference type="InterPro" id="IPR050397">
    <property type="entry name" value="Env_Response_Regulators"/>
</dbReference>
<dbReference type="PANTHER" id="PTHR24567">
    <property type="entry name" value="CRP FAMILY TRANSCRIPTIONAL REGULATORY PROTEIN"/>
    <property type="match status" value="1"/>
</dbReference>
<dbReference type="EMBL" id="CAKJTI010000046">
    <property type="protein sequence ID" value="CAG9614959.1"/>
    <property type="molecule type" value="Genomic_DNA"/>
</dbReference>
<name>A0ABN8A5L1_9BACI</name>
<proteinExistence type="predicted"/>
<dbReference type="NCBIfam" id="NF007707">
    <property type="entry name" value="PRK10402.1"/>
    <property type="match status" value="1"/>
</dbReference>
<keyword evidence="1" id="KW-0805">Transcription regulation</keyword>
<dbReference type="Pfam" id="PF00027">
    <property type="entry name" value="cNMP_binding"/>
    <property type="match status" value="1"/>
</dbReference>
<keyword evidence="3" id="KW-0010">Activator</keyword>
<dbReference type="RefSeq" id="WP_230576889.1">
    <property type="nucleotide sequence ID" value="NZ_CAKJTI010000046.1"/>
</dbReference>
<dbReference type="InterPro" id="IPR036390">
    <property type="entry name" value="WH_DNA-bd_sf"/>
</dbReference>
<protein>
    <submittedName>
        <fullName evidence="7">Regulatory protein YeiL</fullName>
    </submittedName>
</protein>
<evidence type="ECO:0000259" key="5">
    <source>
        <dbReference type="PROSITE" id="PS50042"/>
    </source>
</evidence>